<comment type="caution">
    <text evidence="1">The sequence shown here is derived from an EMBL/GenBank/DDBJ whole genome shotgun (WGS) entry which is preliminary data.</text>
</comment>
<proteinExistence type="predicted"/>
<dbReference type="AlphaFoldDB" id="A0A4Y3VTA4"/>
<dbReference type="RefSeq" id="WP_229866343.1">
    <property type="nucleotide sequence ID" value="NZ_BJND01000083.1"/>
</dbReference>
<organism evidence="1 2">
    <name type="scientific">Streptomyces spinoverrucosus</name>
    <dbReference type="NCBI Taxonomy" id="284043"/>
    <lineage>
        <taxon>Bacteria</taxon>
        <taxon>Bacillati</taxon>
        <taxon>Actinomycetota</taxon>
        <taxon>Actinomycetes</taxon>
        <taxon>Kitasatosporales</taxon>
        <taxon>Streptomycetaceae</taxon>
        <taxon>Streptomyces</taxon>
    </lineage>
</organism>
<dbReference type="Proteomes" id="UP000317881">
    <property type="component" value="Unassembled WGS sequence"/>
</dbReference>
<dbReference type="EMBL" id="BJND01000083">
    <property type="protein sequence ID" value="GEC09853.1"/>
    <property type="molecule type" value="Genomic_DNA"/>
</dbReference>
<dbReference type="Gene3D" id="3.40.50.2000">
    <property type="entry name" value="Glycogen Phosphorylase B"/>
    <property type="match status" value="1"/>
</dbReference>
<evidence type="ECO:0000313" key="2">
    <source>
        <dbReference type="Proteomes" id="UP000317881"/>
    </source>
</evidence>
<evidence type="ECO:0008006" key="3">
    <source>
        <dbReference type="Google" id="ProtNLM"/>
    </source>
</evidence>
<keyword evidence="2" id="KW-1185">Reference proteome</keyword>
<name>A0A4Y3VTA4_9ACTN</name>
<reference evidence="1 2" key="1">
    <citation type="submission" date="2019-06" db="EMBL/GenBank/DDBJ databases">
        <title>Whole genome shotgun sequence of Streptomyces spinoverrucosus NBRC 14228.</title>
        <authorList>
            <person name="Hosoyama A."/>
            <person name="Uohara A."/>
            <person name="Ohji S."/>
            <person name="Ichikawa N."/>
        </authorList>
    </citation>
    <scope>NUCLEOTIDE SEQUENCE [LARGE SCALE GENOMIC DNA]</scope>
    <source>
        <strain evidence="1 2">NBRC 14228</strain>
    </source>
</reference>
<gene>
    <name evidence="1" type="ORF">SSP24_75080</name>
</gene>
<dbReference type="SUPFAM" id="SSF53756">
    <property type="entry name" value="UDP-Glycosyltransferase/glycogen phosphorylase"/>
    <property type="match status" value="1"/>
</dbReference>
<protein>
    <recommendedName>
        <fullName evidence="3">Glycosyltransferase family 28 N-terminal domain-containing protein</fullName>
    </recommendedName>
</protein>
<evidence type="ECO:0000313" key="1">
    <source>
        <dbReference type="EMBL" id="GEC09853.1"/>
    </source>
</evidence>
<sequence>MSTVAFLNIAMHGRVNPTLPVVAELVRRGHTVTYHTSLAFREEIEAAGATACLYPGAISRSRIRRRRSR</sequence>
<accession>A0A4Y3VTA4</accession>